<dbReference type="SMART" id="SM00387">
    <property type="entry name" value="HATPase_c"/>
    <property type="match status" value="1"/>
</dbReference>
<evidence type="ECO:0000259" key="10">
    <source>
        <dbReference type="PROSITE" id="PS50113"/>
    </source>
</evidence>
<proteinExistence type="predicted"/>
<dbReference type="PRINTS" id="PR00344">
    <property type="entry name" value="BCTRLSENSOR"/>
</dbReference>
<comment type="subcellular location">
    <subcellularLocation>
        <location evidence="2">Membrane</location>
    </subcellularLocation>
</comment>
<dbReference type="SMART" id="SM00388">
    <property type="entry name" value="HisKA"/>
    <property type="match status" value="1"/>
</dbReference>
<gene>
    <name evidence="12" type="ORF">ESZ48_11175</name>
</gene>
<dbReference type="Pfam" id="PF02518">
    <property type="entry name" value="HATPase_c"/>
    <property type="match status" value="1"/>
</dbReference>
<dbReference type="InterPro" id="IPR004358">
    <property type="entry name" value="Sig_transdc_His_kin-like_C"/>
</dbReference>
<evidence type="ECO:0000256" key="3">
    <source>
        <dbReference type="ARBA" id="ARBA00012438"/>
    </source>
</evidence>
<comment type="caution">
    <text evidence="12">The sequence shown here is derived from an EMBL/GenBank/DDBJ whole genome shotgun (WGS) entry which is preliminary data.</text>
</comment>
<feature type="domain" description="PAC" evidence="10">
    <location>
        <begin position="447"/>
        <end position="498"/>
    </location>
</feature>
<dbReference type="Gene3D" id="1.10.287.130">
    <property type="match status" value="1"/>
</dbReference>
<evidence type="ECO:0000259" key="11">
    <source>
        <dbReference type="PROSITE" id="PS50885"/>
    </source>
</evidence>
<dbReference type="PANTHER" id="PTHR43304">
    <property type="entry name" value="PHYTOCHROME-LIKE PROTEIN CPH1"/>
    <property type="match status" value="1"/>
</dbReference>
<keyword evidence="13" id="KW-1185">Reference proteome</keyword>
<feature type="domain" description="HAMP" evidence="11">
    <location>
        <begin position="311"/>
        <end position="360"/>
    </location>
</feature>
<dbReference type="SMART" id="SM00304">
    <property type="entry name" value="HAMP"/>
    <property type="match status" value="2"/>
</dbReference>
<dbReference type="Pfam" id="PF00672">
    <property type="entry name" value="HAMP"/>
    <property type="match status" value="2"/>
</dbReference>
<keyword evidence="7" id="KW-0472">Membrane</keyword>
<dbReference type="PANTHER" id="PTHR43304:SF1">
    <property type="entry name" value="PAC DOMAIN-CONTAINING PROTEIN"/>
    <property type="match status" value="1"/>
</dbReference>
<dbReference type="NCBIfam" id="TIGR00229">
    <property type="entry name" value="sensory_box"/>
    <property type="match status" value="2"/>
</dbReference>
<dbReference type="Pfam" id="PF08447">
    <property type="entry name" value="PAS_3"/>
    <property type="match status" value="2"/>
</dbReference>
<feature type="domain" description="Histidine kinase" evidence="8">
    <location>
        <begin position="644"/>
        <end position="854"/>
    </location>
</feature>
<sequence>MATFNSFKSFKNVSIAHKLYSVVGIMAVLIIIELVTLFFAVNTFSSVRAFVGAEGLWSKSQKDAVYNLQQYYQSHKVEDIEAFYDFMKVPMGYHKTLVELSKTNPDLDLARQGLLEGRSHPDDVNGMIHLFRRFKDISYIRQAFNIWSEADATIFKLIPIAQKLQKEIDSVTPSKARLDTIIEELEPINEKLTKLEDDFSYTLGEGARWLENVILTILLVIAFTVGFSGLLLTYFVVRGITRGLKEIKMASERVAQRDFGVRAQVFSRDEIGDLANSFNTMTAELSNSIQKQIKADQDLESKIIFIQENERRIVSIMDALIKITQLDFSEKLAISDRGDELDSIAVGINTMSEEIESFIKETETNKKQIQKVNFNLAEAQKNAHIGSWEYYIEDKFFQWSDELYRIYGTNAASTEPTYENFFKLIHPDDHQLVKHAFEKAINNQQIFDIYHRIIREDGVERIVHKRINTVFDEDGVRILLGTAQDVTEEKQAERQLKQSEEKLKDAQHLAHIGSWDWDISKNKIEWSDELFRIFGLKPDNFEANFENYLKYIHPEDRENVNEIVQKAYQDHQPFDFLHRITLPSGQERTLHGRGKVYLNKKGHIFKMIGTAQDVTERIKVENKLNEYTNELEMKNKELAEFAYAASHDLQEPLRTIANFSKLLATKLETYPDKDLKHYMSLISGGANRMSIRIYDLLNYSRIGNDMSKSEIDCNIAVSQVLMDLSAIIGESGAEIIIEKLPVIVSGNLTMVFQNLILNAVKFRREGVQPVVHISAVDRAKDFLFKIKDNGIGIEKDYYDRIFIIFQRLHTRTAYEGTGIGLSLCKKIIELHGGTIWVESEFGKGSTFYFTIPKV</sequence>
<dbReference type="Gene3D" id="2.10.70.100">
    <property type="match status" value="2"/>
</dbReference>
<feature type="transmembrane region" description="Helical" evidence="7">
    <location>
        <begin position="213"/>
        <end position="237"/>
    </location>
</feature>
<dbReference type="Gene3D" id="3.30.565.10">
    <property type="entry name" value="Histidine kinase-like ATPase, C-terminal domain"/>
    <property type="match status" value="1"/>
</dbReference>
<dbReference type="InterPro" id="IPR036097">
    <property type="entry name" value="HisK_dim/P_sf"/>
</dbReference>
<dbReference type="SUPFAM" id="SSF47384">
    <property type="entry name" value="Homodimeric domain of signal transducing histidine kinase"/>
    <property type="match status" value="1"/>
</dbReference>
<dbReference type="PROSITE" id="PS50113">
    <property type="entry name" value="PAC"/>
    <property type="match status" value="2"/>
</dbReference>
<dbReference type="EMBL" id="SDDZ01000006">
    <property type="protein sequence ID" value="RXJ49567.1"/>
    <property type="molecule type" value="Genomic_DNA"/>
</dbReference>
<dbReference type="SUPFAM" id="SSF55785">
    <property type="entry name" value="PYP-like sensor domain (PAS domain)"/>
    <property type="match status" value="2"/>
</dbReference>
<dbReference type="CDD" id="cd00130">
    <property type="entry name" value="PAS"/>
    <property type="match status" value="2"/>
</dbReference>
<evidence type="ECO:0000259" key="8">
    <source>
        <dbReference type="PROSITE" id="PS50109"/>
    </source>
</evidence>
<evidence type="ECO:0000256" key="2">
    <source>
        <dbReference type="ARBA" id="ARBA00004370"/>
    </source>
</evidence>
<dbReference type="InterPro" id="IPR001610">
    <property type="entry name" value="PAC"/>
</dbReference>
<dbReference type="EC" id="2.7.13.3" evidence="3"/>
<dbReference type="FunFam" id="3.30.450.20:FF:000088">
    <property type="entry name" value="Sensory transduction histidine kinase"/>
    <property type="match status" value="1"/>
</dbReference>
<dbReference type="RefSeq" id="WP_129017577.1">
    <property type="nucleotide sequence ID" value="NZ_SDDZ01000006.1"/>
</dbReference>
<evidence type="ECO:0000313" key="13">
    <source>
        <dbReference type="Proteomes" id="UP000289792"/>
    </source>
</evidence>
<dbReference type="InterPro" id="IPR013655">
    <property type="entry name" value="PAS_fold_3"/>
</dbReference>
<feature type="transmembrane region" description="Helical" evidence="7">
    <location>
        <begin position="20"/>
        <end position="41"/>
    </location>
</feature>
<evidence type="ECO:0000259" key="9">
    <source>
        <dbReference type="PROSITE" id="PS50112"/>
    </source>
</evidence>
<feature type="domain" description="PAC" evidence="10">
    <location>
        <begin position="574"/>
        <end position="626"/>
    </location>
</feature>
<evidence type="ECO:0000256" key="5">
    <source>
        <dbReference type="ARBA" id="ARBA00022679"/>
    </source>
</evidence>
<protein>
    <recommendedName>
        <fullName evidence="3">histidine kinase</fullName>
        <ecNumber evidence="3">2.7.13.3</ecNumber>
    </recommendedName>
</protein>
<dbReference type="GO" id="GO:0016020">
    <property type="term" value="C:membrane"/>
    <property type="evidence" value="ECO:0007669"/>
    <property type="project" value="UniProtKB-SubCell"/>
</dbReference>
<accession>A0A4Q0XGT1</accession>
<dbReference type="InterPro" id="IPR052162">
    <property type="entry name" value="Sensor_kinase/Photoreceptor"/>
</dbReference>
<evidence type="ECO:0000256" key="1">
    <source>
        <dbReference type="ARBA" id="ARBA00000085"/>
    </source>
</evidence>
<keyword evidence="7" id="KW-1133">Transmembrane helix</keyword>
<evidence type="ECO:0000313" key="12">
    <source>
        <dbReference type="EMBL" id="RXJ49567.1"/>
    </source>
</evidence>
<dbReference type="CDD" id="cd06225">
    <property type="entry name" value="HAMP"/>
    <property type="match status" value="2"/>
</dbReference>
<keyword evidence="6" id="KW-0418">Kinase</keyword>
<dbReference type="PROSITE" id="PS50112">
    <property type="entry name" value="PAS"/>
    <property type="match status" value="2"/>
</dbReference>
<evidence type="ECO:0000256" key="6">
    <source>
        <dbReference type="ARBA" id="ARBA00022777"/>
    </source>
</evidence>
<dbReference type="Gene3D" id="3.30.450.20">
    <property type="entry name" value="PAS domain"/>
    <property type="match status" value="2"/>
</dbReference>
<dbReference type="InterPro" id="IPR036890">
    <property type="entry name" value="HATPase_C_sf"/>
</dbReference>
<comment type="catalytic activity">
    <reaction evidence="1">
        <text>ATP + protein L-histidine = ADP + protein N-phospho-L-histidine.</text>
        <dbReference type="EC" id="2.7.13.3"/>
    </reaction>
</comment>
<feature type="domain" description="HAMP" evidence="11">
    <location>
        <begin position="238"/>
        <end position="290"/>
    </location>
</feature>
<dbReference type="PROSITE" id="PS50109">
    <property type="entry name" value="HIS_KIN"/>
    <property type="match status" value="1"/>
</dbReference>
<feature type="domain" description="PAS" evidence="9">
    <location>
        <begin position="399"/>
        <end position="444"/>
    </location>
</feature>
<dbReference type="InterPro" id="IPR005467">
    <property type="entry name" value="His_kinase_dom"/>
</dbReference>
<keyword evidence="4" id="KW-0597">Phosphoprotein</keyword>
<dbReference type="InterPro" id="IPR000014">
    <property type="entry name" value="PAS"/>
</dbReference>
<dbReference type="PROSITE" id="PS50885">
    <property type="entry name" value="HAMP"/>
    <property type="match status" value="2"/>
</dbReference>
<dbReference type="GO" id="GO:0000155">
    <property type="term" value="F:phosphorelay sensor kinase activity"/>
    <property type="evidence" value="ECO:0007669"/>
    <property type="project" value="InterPro"/>
</dbReference>
<reference evidence="12 13" key="1">
    <citation type="submission" date="2019-01" db="EMBL/GenBank/DDBJ databases">
        <title>Genome sequence of the Antarctic species Gelidibacter gilvus ACAM 158(T).</title>
        <authorList>
            <person name="Bowman J.P."/>
        </authorList>
    </citation>
    <scope>NUCLEOTIDE SEQUENCE [LARGE SCALE GENOMIC DNA]</scope>
    <source>
        <strain evidence="12 13">IC158</strain>
    </source>
</reference>
<dbReference type="Pfam" id="PF00512">
    <property type="entry name" value="HisKA"/>
    <property type="match status" value="1"/>
</dbReference>
<dbReference type="SUPFAM" id="SSF158472">
    <property type="entry name" value="HAMP domain-like"/>
    <property type="match status" value="1"/>
</dbReference>
<name>A0A4Q0XGT1_9FLAO</name>
<dbReference type="SUPFAM" id="SSF55874">
    <property type="entry name" value="ATPase domain of HSP90 chaperone/DNA topoisomerase II/histidine kinase"/>
    <property type="match status" value="1"/>
</dbReference>
<dbReference type="OrthoDB" id="9766459at2"/>
<keyword evidence="5" id="KW-0808">Transferase</keyword>
<dbReference type="InterPro" id="IPR035965">
    <property type="entry name" value="PAS-like_dom_sf"/>
</dbReference>
<dbReference type="AlphaFoldDB" id="A0A4Q0XGT1"/>
<feature type="domain" description="PAS" evidence="9">
    <location>
        <begin position="499"/>
        <end position="571"/>
    </location>
</feature>
<dbReference type="InterPro" id="IPR000700">
    <property type="entry name" value="PAS-assoc_C"/>
</dbReference>
<dbReference type="InterPro" id="IPR003594">
    <property type="entry name" value="HATPase_dom"/>
</dbReference>
<dbReference type="SMART" id="SM00086">
    <property type="entry name" value="PAC"/>
    <property type="match status" value="2"/>
</dbReference>
<evidence type="ECO:0000256" key="7">
    <source>
        <dbReference type="SAM" id="Phobius"/>
    </source>
</evidence>
<dbReference type="InterPro" id="IPR003660">
    <property type="entry name" value="HAMP_dom"/>
</dbReference>
<dbReference type="InterPro" id="IPR003661">
    <property type="entry name" value="HisK_dim/P_dom"/>
</dbReference>
<dbReference type="Gene3D" id="6.10.340.10">
    <property type="match status" value="1"/>
</dbReference>
<dbReference type="FunFam" id="3.30.565.10:FF:000006">
    <property type="entry name" value="Sensor histidine kinase WalK"/>
    <property type="match status" value="1"/>
</dbReference>
<dbReference type="CDD" id="cd00082">
    <property type="entry name" value="HisKA"/>
    <property type="match status" value="1"/>
</dbReference>
<keyword evidence="7" id="KW-0812">Transmembrane</keyword>
<dbReference type="SMART" id="SM00091">
    <property type="entry name" value="PAS"/>
    <property type="match status" value="2"/>
</dbReference>
<evidence type="ECO:0000256" key="4">
    <source>
        <dbReference type="ARBA" id="ARBA00022553"/>
    </source>
</evidence>
<organism evidence="12 13">
    <name type="scientific">Gelidibacter gilvus</name>
    <dbReference type="NCBI Taxonomy" id="59602"/>
    <lineage>
        <taxon>Bacteria</taxon>
        <taxon>Pseudomonadati</taxon>
        <taxon>Bacteroidota</taxon>
        <taxon>Flavobacteriia</taxon>
        <taxon>Flavobacteriales</taxon>
        <taxon>Flavobacteriaceae</taxon>
        <taxon>Gelidibacter</taxon>
    </lineage>
</organism>
<dbReference type="Proteomes" id="UP000289792">
    <property type="component" value="Unassembled WGS sequence"/>
</dbReference>